<organism evidence="1 2">
    <name type="scientific">Lysinibacillus capsici</name>
    <dbReference type="NCBI Taxonomy" id="2115968"/>
    <lineage>
        <taxon>Bacteria</taxon>
        <taxon>Bacillati</taxon>
        <taxon>Bacillota</taxon>
        <taxon>Bacilli</taxon>
        <taxon>Bacillales</taxon>
        <taxon>Bacillaceae</taxon>
        <taxon>Lysinibacillus</taxon>
    </lineage>
</organism>
<dbReference type="RefSeq" id="WP_112116259.1">
    <property type="nucleotide sequence ID" value="NZ_UAQE01000001.1"/>
</dbReference>
<evidence type="ECO:0000313" key="2">
    <source>
        <dbReference type="Proteomes" id="UP000251431"/>
    </source>
</evidence>
<protein>
    <submittedName>
        <fullName evidence="1">Uncharacterized protein</fullName>
    </submittedName>
</protein>
<reference evidence="1 2" key="1">
    <citation type="submission" date="2018-06" db="EMBL/GenBank/DDBJ databases">
        <authorList>
            <consortium name="Pathogen Informatics"/>
            <person name="Doyle S."/>
        </authorList>
    </citation>
    <scope>NUCLEOTIDE SEQUENCE [LARGE SCALE GENOMIC DNA]</scope>
    <source>
        <strain evidence="1 2">NCTC7582</strain>
    </source>
</reference>
<name>A0A2X0XEA8_9BACI</name>
<evidence type="ECO:0000313" key="1">
    <source>
        <dbReference type="EMBL" id="SPT95593.1"/>
    </source>
</evidence>
<dbReference type="AlphaFoldDB" id="A0A2X0XEA8"/>
<accession>A0A2X0XEA8</accession>
<dbReference type="Proteomes" id="UP000251431">
    <property type="component" value="Unassembled WGS sequence"/>
</dbReference>
<dbReference type="EMBL" id="UAQE01000001">
    <property type="protein sequence ID" value="SPT95593.1"/>
    <property type="molecule type" value="Genomic_DNA"/>
</dbReference>
<sequence length="86" mass="9744">MKLQPAAEMKKVSVSNFDKLKADALQSDDFKNLIKGIENQAEKGLCEYTYYHNTNKQIVAIFQQVLPENGYIANKHLSGLGLTIKW</sequence>
<proteinExistence type="predicted"/>
<gene>
    <name evidence="1" type="ORF">NCTC7582_00093</name>
</gene>